<comment type="caution">
    <text evidence="7">The sequence shown here is derived from an EMBL/GenBank/DDBJ whole genome shotgun (WGS) entry which is preliminary data.</text>
</comment>
<dbReference type="Pfam" id="PF00561">
    <property type="entry name" value="Abhydrolase_1"/>
    <property type="match status" value="1"/>
</dbReference>
<dbReference type="Proteomes" id="UP000003299">
    <property type="component" value="Unassembled WGS sequence"/>
</dbReference>
<evidence type="ECO:0000256" key="1">
    <source>
        <dbReference type="ARBA" id="ARBA00022487"/>
    </source>
</evidence>
<dbReference type="NCBIfam" id="TIGR01738">
    <property type="entry name" value="bioH"/>
    <property type="match status" value="1"/>
</dbReference>
<dbReference type="PANTHER" id="PTHR43798">
    <property type="entry name" value="MONOACYLGLYCEROL LIPASE"/>
    <property type="match status" value="1"/>
</dbReference>
<evidence type="ECO:0000313" key="7">
    <source>
        <dbReference type="EMBL" id="EGD08352.1"/>
    </source>
</evidence>
<evidence type="ECO:0000256" key="5">
    <source>
        <dbReference type="HAMAP-Rule" id="MF_01260"/>
    </source>
</evidence>
<accession>F0BGN6</accession>
<dbReference type="Gene3D" id="3.40.50.1820">
    <property type="entry name" value="alpha/beta hydrolase"/>
    <property type="match status" value="1"/>
</dbReference>
<gene>
    <name evidence="5" type="primary">bioH</name>
    <name evidence="7" type="ORF">XVE_3413</name>
</gene>
<dbReference type="EMBL" id="AEQV01000133">
    <property type="protein sequence ID" value="EGD08352.1"/>
    <property type="molecule type" value="Genomic_DNA"/>
</dbReference>
<keyword evidence="3 5" id="KW-0093">Biotin biosynthesis</keyword>
<feature type="binding site" evidence="5">
    <location>
        <begin position="97"/>
        <end position="98"/>
    </location>
    <ligand>
        <name>substrate</name>
    </ligand>
</feature>
<protein>
    <recommendedName>
        <fullName evidence="5">Pimeloyl-[acyl-carrier protein] methyl ester esterase</fullName>
        <ecNumber evidence="5">3.1.1.85</ecNumber>
    </recommendedName>
    <alternativeName>
        <fullName evidence="5">Biotin synthesis protein BioH</fullName>
    </alternativeName>
    <alternativeName>
        <fullName evidence="5">Carboxylesterase BioH</fullName>
    </alternativeName>
</protein>
<dbReference type="InterPro" id="IPR000073">
    <property type="entry name" value="AB_hydrolase_1"/>
</dbReference>
<dbReference type="SUPFAM" id="SSF53474">
    <property type="entry name" value="alpha/beta-Hydrolases"/>
    <property type="match status" value="1"/>
</dbReference>
<comment type="subcellular location">
    <subcellularLocation>
        <location evidence="5">Cytoplasm</location>
    </subcellularLocation>
</comment>
<keyword evidence="4 5" id="KW-0378">Hydrolase</keyword>
<comment type="catalytic activity">
    <reaction evidence="5">
        <text>6-carboxyhexanoyl-[ACP] methyl ester + H2O = 6-carboxyhexanoyl-[ACP] + methanol + H(+)</text>
        <dbReference type="Rhea" id="RHEA:42700"/>
        <dbReference type="Rhea" id="RHEA-COMP:9955"/>
        <dbReference type="Rhea" id="RHEA-COMP:10186"/>
        <dbReference type="ChEBI" id="CHEBI:15377"/>
        <dbReference type="ChEBI" id="CHEBI:15378"/>
        <dbReference type="ChEBI" id="CHEBI:17790"/>
        <dbReference type="ChEBI" id="CHEBI:78846"/>
        <dbReference type="ChEBI" id="CHEBI:82735"/>
        <dbReference type="EC" id="3.1.1.85"/>
    </reaction>
</comment>
<comment type="subunit">
    <text evidence="5">Monomer.</text>
</comment>
<feature type="binding site" evidence="5">
    <location>
        <begin position="158"/>
        <end position="162"/>
    </location>
    <ligand>
        <name>substrate</name>
    </ligand>
</feature>
<dbReference type="InterPro" id="IPR050266">
    <property type="entry name" value="AB_hydrolase_sf"/>
</dbReference>
<dbReference type="AlphaFoldDB" id="F0BGN6"/>
<dbReference type="InterPro" id="IPR029058">
    <property type="entry name" value="AB_hydrolase_fold"/>
</dbReference>
<name>F0BGN6_9XANT</name>
<feature type="active site" evidence="5">
    <location>
        <position position="222"/>
    </location>
</feature>
<keyword evidence="2 5" id="KW-0963">Cytoplasm</keyword>
<dbReference type="PANTHER" id="PTHR43798:SF31">
    <property type="entry name" value="AB HYDROLASE SUPERFAMILY PROTEIN YCLE"/>
    <property type="match status" value="1"/>
</dbReference>
<organism evidence="7 8">
    <name type="scientific">Xanthomonas vesicatoria ATCC 35937</name>
    <dbReference type="NCBI Taxonomy" id="925775"/>
    <lineage>
        <taxon>Bacteria</taxon>
        <taxon>Pseudomonadati</taxon>
        <taxon>Pseudomonadota</taxon>
        <taxon>Gammaproteobacteria</taxon>
        <taxon>Lysobacterales</taxon>
        <taxon>Lysobacteraceae</taxon>
        <taxon>Xanthomonas</taxon>
    </lineage>
</organism>
<reference evidence="7 8" key="1">
    <citation type="journal article" date="2011" name="BMC Genomics">
        <title>Comparative genomics reveals diversity among xanthomonads infecting tomato and pepper.</title>
        <authorList>
            <person name="Potnis N."/>
            <person name="Krasileva K."/>
            <person name="Chow V."/>
            <person name="Almeida N.F."/>
            <person name="Patil P.B."/>
            <person name="Ryan R.P."/>
            <person name="Sharlach M."/>
            <person name="Behlau F."/>
            <person name="Dow J.M."/>
            <person name="Momol M.T."/>
            <person name="White F.F."/>
            <person name="Preston J.F."/>
            <person name="Vinatzer B.A."/>
            <person name="Koebnik R."/>
            <person name="Setubal J.C."/>
            <person name="Norman D.J."/>
            <person name="Staskawicz B.J."/>
            <person name="Jones J.B."/>
        </authorList>
    </citation>
    <scope>NUCLEOTIDE SEQUENCE [LARGE SCALE GENOMIC DNA]</scope>
    <source>
        <strain evidence="7 8">ATCC 35937</strain>
    </source>
</reference>
<evidence type="ECO:0000259" key="6">
    <source>
        <dbReference type="Pfam" id="PF00561"/>
    </source>
</evidence>
<sequence>MQNAHVLHAERAPIGDNPRMHIDVIGHGPALVLLHGWALHGGVFAPLVERLSSHYQLHLVDLPGHGFSRDDTTPLALPDVVAAIAAATPPAVWVGWSLGGLFALHAAATQPQVRGLAMIAATPRFVRSADWDHAVEREVFVQFGQDLARDYRGTLERFLALDTLGSAHARAELRSLRETLGARGEPAADALQQGLALLERTDLRRALPQLARPSLWIAGQRDRLVPAAGMHAAAALAPHAQALTIAGGGHAPFLGHADQVAEALQRFVASVP</sequence>
<dbReference type="HAMAP" id="MF_01260">
    <property type="entry name" value="Carboxylester"/>
    <property type="match status" value="1"/>
</dbReference>
<dbReference type="GO" id="GO:0005737">
    <property type="term" value="C:cytoplasm"/>
    <property type="evidence" value="ECO:0007669"/>
    <property type="project" value="UniProtKB-SubCell"/>
</dbReference>
<feature type="active site" evidence="5">
    <location>
        <position position="250"/>
    </location>
</feature>
<dbReference type="UniPathway" id="UPA00078"/>
<dbReference type="InterPro" id="IPR010076">
    <property type="entry name" value="BioH"/>
</dbReference>
<feature type="domain" description="AB hydrolase-1" evidence="6">
    <location>
        <begin position="29"/>
        <end position="256"/>
    </location>
</feature>
<dbReference type="GO" id="GO:0009102">
    <property type="term" value="P:biotin biosynthetic process"/>
    <property type="evidence" value="ECO:0007669"/>
    <property type="project" value="UniProtKB-UniRule"/>
</dbReference>
<comment type="similarity">
    <text evidence="5">Belongs to the AB hydrolase superfamily. Carboxylesterase BioH family.</text>
</comment>
<keyword evidence="1 5" id="KW-0719">Serine esterase</keyword>
<evidence type="ECO:0000256" key="2">
    <source>
        <dbReference type="ARBA" id="ARBA00022490"/>
    </source>
</evidence>
<evidence type="ECO:0000256" key="4">
    <source>
        <dbReference type="ARBA" id="ARBA00022801"/>
    </source>
</evidence>
<evidence type="ECO:0000313" key="8">
    <source>
        <dbReference type="Proteomes" id="UP000003299"/>
    </source>
</evidence>
<feature type="active site" description="Nucleophile" evidence="5">
    <location>
        <position position="97"/>
    </location>
</feature>
<proteinExistence type="inferred from homology"/>
<comment type="function">
    <text evidence="5">The physiological role of BioH is to remove the methyl group introduced by BioC when the pimeloyl moiety is complete. It allows to synthesize pimeloyl-ACP via the fatty acid synthetic pathway through the hydrolysis of the ester bonds of pimeloyl-ACP esters.</text>
</comment>
<dbReference type="GO" id="GO:0090499">
    <property type="term" value="F:pimelyl-[acyl-carrier protein] methyl ester esterase activity"/>
    <property type="evidence" value="ECO:0007669"/>
    <property type="project" value="UniProtKB-EC"/>
</dbReference>
<dbReference type="eggNOG" id="COG2267">
    <property type="taxonomic scope" value="Bacteria"/>
</dbReference>
<dbReference type="EC" id="3.1.1.85" evidence="5"/>
<feature type="binding site" evidence="5">
    <location>
        <position position="250"/>
    </location>
    <ligand>
        <name>substrate</name>
    </ligand>
</feature>
<dbReference type="GO" id="GO:0016020">
    <property type="term" value="C:membrane"/>
    <property type="evidence" value="ECO:0007669"/>
    <property type="project" value="TreeGrafter"/>
</dbReference>
<comment type="pathway">
    <text evidence="5">Cofactor biosynthesis; biotin biosynthesis.</text>
</comment>
<evidence type="ECO:0000256" key="3">
    <source>
        <dbReference type="ARBA" id="ARBA00022756"/>
    </source>
</evidence>
<feature type="binding site" evidence="5">
    <location>
        <position position="37"/>
    </location>
    <ligand>
        <name>substrate</name>
    </ligand>
</feature>